<dbReference type="Pfam" id="PF01835">
    <property type="entry name" value="MG2"/>
    <property type="match status" value="1"/>
</dbReference>
<dbReference type="Gene3D" id="2.60.40.1930">
    <property type="match status" value="2"/>
</dbReference>
<dbReference type="Gene3D" id="2.60.40.10">
    <property type="entry name" value="Immunoglobulins"/>
    <property type="match status" value="1"/>
</dbReference>
<evidence type="ECO:0000259" key="1">
    <source>
        <dbReference type="SMART" id="SM01359"/>
    </source>
</evidence>
<dbReference type="Gene3D" id="2.60.40.2950">
    <property type="match status" value="1"/>
</dbReference>
<feature type="non-terminal residue" evidence="2">
    <location>
        <position position="714"/>
    </location>
</feature>
<dbReference type="Pfam" id="PF07703">
    <property type="entry name" value="A2M_BRD"/>
    <property type="match status" value="1"/>
</dbReference>
<dbReference type="Proteomes" id="UP000326759">
    <property type="component" value="Unassembled WGS sequence"/>
</dbReference>
<protein>
    <submittedName>
        <fullName evidence="2">Antigen</fullName>
    </submittedName>
</protein>
<dbReference type="PANTHER" id="PTHR11412:SF146">
    <property type="entry name" value="CD109 ANTIGEN"/>
    <property type="match status" value="1"/>
</dbReference>
<dbReference type="InterPro" id="IPR011625">
    <property type="entry name" value="A2M_N_BRD"/>
</dbReference>
<keyword evidence="3" id="KW-1185">Reference proteome</keyword>
<comment type="caution">
    <text evidence="2">The sequence shown here is derived from an EMBL/GenBank/DDBJ whole genome shotgun (WGS) entry which is preliminary data.</text>
</comment>
<sequence>MVVKKCAKYCSRFLFCYVYLILQFKSTLGDWRTLSNARGPGYETERFAFPSEGIKVRPHWLVIGGRKVVPGSIYRVAVEAFRSNVIGEDTSLTVRASISRDDQQVAYGKVKVQSGELSHIIMQIPGASVPGNWHLNLEGREGINELPLFKNTTSLIFSPNFLTILIQTSRPVYKNKQTVRFRAVMLTRELKPYEEPVNIFVLDPRGLIMRRWPSRPPGDGVINLSFDLPEYPDLGNWTIQVRARQQVQNKTIVVEQYFRPRFEVFVRLPHTFKVTDDAITGVVVANMTNWRDVHGNCSVKLQIATNEDFPIPTRFETIHSEFLYNFTGYYPFHISMHEVARRTSDLKDIIVRVYASVGDSFGWRIQHGWALARIVQEEAKVSFLGDQPLFFKPGMPLSVHVFVSYKDNHPFEEDELEFAQLAVTFRSEKTEVIQVSGEDLLDKNGVVMCTAEIPPKSKTLEISASFTSSSGMTASTTMVGILHHSPRDHHIQVETSTYNAIPGQFIILHVRCNFYTPHINFIVVSNGLVVYSDRESINDIGYPTITTFSLPASSQMSPIVKILVWATDSNFEVLSHSIAIPVTPLGKHEVGVRWNEHKDHSGGSAEVKMLGEAGAFFGTSAIWEETHLMDSDHDFNEARILNHMLGFHDSGITVTDDIIPHVRRASTRSREGHGSTVRFFPTPTSGPDAPTTFNFTEIVLLTDAMIYYHPSKAS</sequence>
<evidence type="ECO:0000313" key="2">
    <source>
        <dbReference type="EMBL" id="KAB7501149.1"/>
    </source>
</evidence>
<accession>A0A5N5T4Y1</accession>
<dbReference type="InterPro" id="IPR002890">
    <property type="entry name" value="MG2"/>
</dbReference>
<proteinExistence type="predicted"/>
<dbReference type="AlphaFoldDB" id="A0A5N5T4Y1"/>
<gene>
    <name evidence="2" type="ORF">Anas_08685</name>
</gene>
<dbReference type="OrthoDB" id="6359008at2759"/>
<evidence type="ECO:0000313" key="3">
    <source>
        <dbReference type="Proteomes" id="UP000326759"/>
    </source>
</evidence>
<dbReference type="InterPro" id="IPR050473">
    <property type="entry name" value="A2M/Complement_sys"/>
</dbReference>
<feature type="domain" description="Alpha-2-macroglobulin bait region" evidence="1">
    <location>
        <begin position="491"/>
        <end position="629"/>
    </location>
</feature>
<dbReference type="GO" id="GO:0004866">
    <property type="term" value="F:endopeptidase inhibitor activity"/>
    <property type="evidence" value="ECO:0007669"/>
    <property type="project" value="InterPro"/>
</dbReference>
<dbReference type="PANTHER" id="PTHR11412">
    <property type="entry name" value="MACROGLOBULIN / COMPLEMENT"/>
    <property type="match status" value="1"/>
</dbReference>
<dbReference type="EMBL" id="SEYY01011568">
    <property type="protein sequence ID" value="KAB7501149.1"/>
    <property type="molecule type" value="Genomic_DNA"/>
</dbReference>
<dbReference type="SMART" id="SM01359">
    <property type="entry name" value="A2M_N_2"/>
    <property type="match status" value="1"/>
</dbReference>
<dbReference type="InterPro" id="IPR013783">
    <property type="entry name" value="Ig-like_fold"/>
</dbReference>
<reference evidence="2 3" key="1">
    <citation type="journal article" date="2019" name="PLoS Biol.">
        <title>Sex chromosomes control vertical transmission of feminizing Wolbachia symbionts in an isopod.</title>
        <authorList>
            <person name="Becking T."/>
            <person name="Chebbi M.A."/>
            <person name="Giraud I."/>
            <person name="Moumen B."/>
            <person name="Laverre T."/>
            <person name="Caubet Y."/>
            <person name="Peccoud J."/>
            <person name="Gilbert C."/>
            <person name="Cordaux R."/>
        </authorList>
    </citation>
    <scope>NUCLEOTIDE SEQUENCE [LARGE SCALE GENOMIC DNA]</scope>
    <source>
        <strain evidence="2">ANa2</strain>
        <tissue evidence="2">Whole body excluding digestive tract and cuticle</tissue>
    </source>
</reference>
<name>A0A5N5T4Y1_9CRUS</name>
<organism evidence="2 3">
    <name type="scientific">Armadillidium nasatum</name>
    <dbReference type="NCBI Taxonomy" id="96803"/>
    <lineage>
        <taxon>Eukaryota</taxon>
        <taxon>Metazoa</taxon>
        <taxon>Ecdysozoa</taxon>
        <taxon>Arthropoda</taxon>
        <taxon>Crustacea</taxon>
        <taxon>Multicrustacea</taxon>
        <taxon>Malacostraca</taxon>
        <taxon>Eumalacostraca</taxon>
        <taxon>Peracarida</taxon>
        <taxon>Isopoda</taxon>
        <taxon>Oniscidea</taxon>
        <taxon>Crinocheta</taxon>
        <taxon>Armadillidiidae</taxon>
        <taxon>Armadillidium</taxon>
    </lineage>
</organism>